<dbReference type="RefSeq" id="WP_063514069.1">
    <property type="nucleotide sequence ID" value="NZ_CP011158.1"/>
</dbReference>
<dbReference type="Proteomes" id="UP000255102">
    <property type="component" value="Unassembled WGS sequence"/>
</dbReference>
<organism evidence="3 5">
    <name type="scientific">Moraxella ovis</name>
    <dbReference type="NCBI Taxonomy" id="29433"/>
    <lineage>
        <taxon>Bacteria</taxon>
        <taxon>Pseudomonadati</taxon>
        <taxon>Pseudomonadota</taxon>
        <taxon>Gammaproteobacteria</taxon>
        <taxon>Moraxellales</taxon>
        <taxon>Moraxellaceae</taxon>
        <taxon>Moraxella</taxon>
    </lineage>
</organism>
<name>A0A378PLW1_9GAMM</name>
<proteinExistence type="predicted"/>
<dbReference type="PROSITE" id="PS51257">
    <property type="entry name" value="PROKAR_LIPOPROTEIN"/>
    <property type="match status" value="1"/>
</dbReference>
<feature type="chain" id="PRO_5016624169" evidence="1">
    <location>
        <begin position="28"/>
        <end position="821"/>
    </location>
</feature>
<gene>
    <name evidence="2" type="ORF">MOVS_05285</name>
    <name evidence="3" type="ORF">NCTC11227_01109</name>
</gene>
<protein>
    <submittedName>
        <fullName evidence="3">Uncharacterized protein</fullName>
    </submittedName>
</protein>
<evidence type="ECO:0000256" key="1">
    <source>
        <dbReference type="SAM" id="SignalP"/>
    </source>
</evidence>
<keyword evidence="4" id="KW-1185">Reference proteome</keyword>
<keyword evidence="1" id="KW-0732">Signal</keyword>
<dbReference type="KEGG" id="moi:MOVS_05285"/>
<reference evidence="3 5" key="2">
    <citation type="submission" date="2018-06" db="EMBL/GenBank/DDBJ databases">
        <authorList>
            <consortium name="Pathogen Informatics"/>
            <person name="Doyle S."/>
        </authorList>
    </citation>
    <scope>NUCLEOTIDE SEQUENCE [LARGE SCALE GENOMIC DNA]</scope>
    <source>
        <strain evidence="3 5">NCTC11227</strain>
    </source>
</reference>
<evidence type="ECO:0000313" key="3">
    <source>
        <dbReference type="EMBL" id="STY87110.1"/>
    </source>
</evidence>
<dbReference type="EMBL" id="CP011158">
    <property type="protein sequence ID" value="ANB91491.1"/>
    <property type="molecule type" value="Genomic_DNA"/>
</dbReference>
<accession>A0A378PLW1</accession>
<dbReference type="EMBL" id="UGPW01000001">
    <property type="protein sequence ID" value="STY87110.1"/>
    <property type="molecule type" value="Genomic_DNA"/>
</dbReference>
<dbReference type="Proteomes" id="UP000076765">
    <property type="component" value="Chromosome"/>
</dbReference>
<dbReference type="AlphaFoldDB" id="A0A378PLW1"/>
<feature type="signal peptide" evidence="1">
    <location>
        <begin position="1"/>
        <end position="27"/>
    </location>
</feature>
<evidence type="ECO:0000313" key="4">
    <source>
        <dbReference type="Proteomes" id="UP000076765"/>
    </source>
</evidence>
<sequence length="821" mass="91725">MKISQSSGRFKTLLKPCVLLVGAAMLAACQNTSTFNDSNTANMAQANLASSHAADAHALFSDQLSSPIVRNKAMLTEALAAHLSSERHTLGTYHYKAVSIGNPDGVDASADTLLASAIKTYEHKTNQDIQGYEPDYYRSSTDYIYADSDSMDNSLSELPYLRYDDEQLGRTPDSTVTRGEGLVFEGDYHTKRSLANSAISGFHSCIASASSEIDNLVRDEPNISISKQAVKGQLKAISDCQKVFNQSVEDEELLSGSGYISSDVAHFRGCALNFDKGVRQVLAPNRQIKSYDDDSYAYYDLVYMDYFVCNEVDNFNRALEPWDYLNQTSEQDLKLIVARKECALTHQAGVQELFARGKSYDKNKEEFADNYISYINCVDGSIKDNTDKDYNPEPINELSEVSVRTSEQYSAVHGYGSYDDYEPQSRISSWFDAYKSMKAAQQEERKLRLPAGQMPNIFGSVLSSMLNHMKVSPEQVLAQNLYRYNNTALTILSHHRPQQRQSKMLYSMDYYSPTAEQSIQLPVLLDFEHSKAKADVAALLPVIAMLTPKHAPLPNELPDQEMTFTLPNDLHKQLPMTVIYDAIQKGVLNAFNELDGDQFTAIDISDDKFAKDIGASRAIKVNFDAYGTGQFMGVIIKHIGKALKSYVDAHPEVYEQGDKGDNIKRAIDDLAIINDGYHTRDLGGLMQIIEGVLPVDFHQANYFYLNRQGKIVGMQVIGRFDDVMQQIRVETVGQVRYSNMPFKHPLNDKFANSFSTAEEFDGTVWLSDISQEAKLKKQALEERLSYEESYDEYGDDDLYDDAEGATTAAEAATAAAQYSQD</sequence>
<reference evidence="2 4" key="1">
    <citation type="submission" date="2015-04" db="EMBL/GenBank/DDBJ databases">
        <authorList>
            <person name="Calcutt M.J."/>
            <person name="Foecking M.F."/>
        </authorList>
    </citation>
    <scope>NUCLEOTIDE SEQUENCE [LARGE SCALE GENOMIC DNA]</scope>
    <source>
        <strain evidence="2 4">199/55</strain>
    </source>
</reference>
<evidence type="ECO:0000313" key="5">
    <source>
        <dbReference type="Proteomes" id="UP000255102"/>
    </source>
</evidence>
<dbReference type="STRING" id="29433.MOVS_05285"/>
<evidence type="ECO:0000313" key="2">
    <source>
        <dbReference type="EMBL" id="ANB91491.1"/>
    </source>
</evidence>